<dbReference type="AlphaFoldDB" id="A0A381WSK2"/>
<evidence type="ECO:0000313" key="1">
    <source>
        <dbReference type="EMBL" id="SVA55489.1"/>
    </source>
</evidence>
<organism evidence="1">
    <name type="scientific">marine metagenome</name>
    <dbReference type="NCBI Taxonomy" id="408172"/>
    <lineage>
        <taxon>unclassified sequences</taxon>
        <taxon>metagenomes</taxon>
        <taxon>ecological metagenomes</taxon>
    </lineage>
</organism>
<name>A0A381WSK2_9ZZZZ</name>
<reference evidence="1" key="1">
    <citation type="submission" date="2018-05" db="EMBL/GenBank/DDBJ databases">
        <authorList>
            <person name="Lanie J.A."/>
            <person name="Ng W.-L."/>
            <person name="Kazmierczak K.M."/>
            <person name="Andrzejewski T.M."/>
            <person name="Davidsen T.M."/>
            <person name="Wayne K.J."/>
            <person name="Tettelin H."/>
            <person name="Glass J.I."/>
            <person name="Rusch D."/>
            <person name="Podicherti R."/>
            <person name="Tsui H.-C.T."/>
            <person name="Winkler M.E."/>
        </authorList>
    </citation>
    <scope>NUCLEOTIDE SEQUENCE</scope>
</reference>
<accession>A0A381WSK2</accession>
<proteinExistence type="predicted"/>
<gene>
    <name evidence="1" type="ORF">METZ01_LOCUS108343</name>
</gene>
<protein>
    <submittedName>
        <fullName evidence="1">Uncharacterized protein</fullName>
    </submittedName>
</protein>
<sequence length="28" mass="3360">MEFLFVIVKGPPERIMPFVNLFFVKFLT</sequence>
<dbReference type="EMBL" id="UINC01012750">
    <property type="protein sequence ID" value="SVA55489.1"/>
    <property type="molecule type" value="Genomic_DNA"/>
</dbReference>